<evidence type="ECO:0000313" key="3">
    <source>
        <dbReference type="EMBL" id="CAB4550584.1"/>
    </source>
</evidence>
<dbReference type="Pfam" id="PF04055">
    <property type="entry name" value="Radical_SAM"/>
    <property type="match status" value="1"/>
</dbReference>
<evidence type="ECO:0000256" key="1">
    <source>
        <dbReference type="ARBA" id="ARBA00006100"/>
    </source>
</evidence>
<dbReference type="EMBL" id="CAEZTO010000010">
    <property type="protein sequence ID" value="CAB4572489.1"/>
    <property type="molecule type" value="Genomic_DNA"/>
</dbReference>
<dbReference type="InterPro" id="IPR010723">
    <property type="entry name" value="HemN_C"/>
</dbReference>
<feature type="domain" description="Radical SAM core" evidence="2">
    <location>
        <begin position="21"/>
        <end position="264"/>
    </location>
</feature>
<dbReference type="SUPFAM" id="SSF102114">
    <property type="entry name" value="Radical SAM enzymes"/>
    <property type="match status" value="1"/>
</dbReference>
<comment type="similarity">
    <text evidence="1">Belongs to the anaerobic coproporphyrinogen-III oxidase family. HemW subfamily.</text>
</comment>
<dbReference type="PANTHER" id="PTHR13932:SF5">
    <property type="entry name" value="RADICAL S-ADENOSYL METHIONINE DOMAIN-CONTAINING PROTEIN 1, MITOCHONDRIAL"/>
    <property type="match status" value="1"/>
</dbReference>
<dbReference type="Pfam" id="PF06969">
    <property type="entry name" value="HemN_C"/>
    <property type="match status" value="1"/>
</dbReference>
<reference evidence="3" key="1">
    <citation type="submission" date="2020-05" db="EMBL/GenBank/DDBJ databases">
        <authorList>
            <person name="Chiriac C."/>
            <person name="Salcher M."/>
            <person name="Ghai R."/>
            <person name="Kavagutti S V."/>
        </authorList>
    </citation>
    <scope>NUCLEOTIDE SEQUENCE</scope>
</reference>
<dbReference type="EMBL" id="CAEZST010000021">
    <property type="protein sequence ID" value="CAB4550584.1"/>
    <property type="molecule type" value="Genomic_DNA"/>
</dbReference>
<sequence length="398" mass="43785">MAGPLPIGEKWPESNQLQPQNSANETFHVYVHVPFCTVRCGYCDFNTYTQQEMPGVALAEFHLALIEEIRFSKSVLDASGLSPSGISSIFFGGGTPSLFASKQIKLILDALQSSFGFAPGCEITMEANPESTTAELLSGVREAGVNRLSVGVQSYDPAVLKVLDRQHNAGNINSALGAAKSLDFRTSLDLIYGAPGESYESWQETISRSLELQTDHVSAYSLIVEPGTKLARQISKGELEAVNEDLNADKYEWATEQLEAAGLPWYEVSNFGEIAQHNLAYWQSKNWWGYGPGAHSHIAGNRFWNQKHPARYQQALEAGSPAAGLERLSERQQLEESLMLGLRTKFGVPRKLLSQLDVDPLKVAEQLSLGYLSLHGDQIAVTKQGRLLVDRLVVDFLQ</sequence>
<dbReference type="InterPro" id="IPR006638">
    <property type="entry name" value="Elp3/MiaA/NifB-like_rSAM"/>
</dbReference>
<protein>
    <submittedName>
        <fullName evidence="3">Unannotated protein</fullName>
    </submittedName>
</protein>
<dbReference type="PROSITE" id="PS51918">
    <property type="entry name" value="RADICAL_SAM"/>
    <property type="match status" value="1"/>
</dbReference>
<dbReference type="GO" id="GO:0051539">
    <property type="term" value="F:4 iron, 4 sulfur cluster binding"/>
    <property type="evidence" value="ECO:0007669"/>
    <property type="project" value="InterPro"/>
</dbReference>
<dbReference type="GO" id="GO:0006779">
    <property type="term" value="P:porphyrin-containing compound biosynthetic process"/>
    <property type="evidence" value="ECO:0007669"/>
    <property type="project" value="InterPro"/>
</dbReference>
<organism evidence="3">
    <name type="scientific">freshwater metagenome</name>
    <dbReference type="NCBI Taxonomy" id="449393"/>
    <lineage>
        <taxon>unclassified sequences</taxon>
        <taxon>metagenomes</taxon>
        <taxon>ecological metagenomes</taxon>
    </lineage>
</organism>
<accession>A0A6J6CH80</accession>
<dbReference type="SMART" id="SM00729">
    <property type="entry name" value="Elp3"/>
    <property type="match status" value="1"/>
</dbReference>
<dbReference type="GO" id="GO:0004109">
    <property type="term" value="F:coproporphyrinogen oxidase activity"/>
    <property type="evidence" value="ECO:0007669"/>
    <property type="project" value="InterPro"/>
</dbReference>
<dbReference type="GO" id="GO:0005737">
    <property type="term" value="C:cytoplasm"/>
    <property type="evidence" value="ECO:0007669"/>
    <property type="project" value="InterPro"/>
</dbReference>
<dbReference type="SFLD" id="SFLDS00029">
    <property type="entry name" value="Radical_SAM"/>
    <property type="match status" value="1"/>
</dbReference>
<dbReference type="AlphaFoldDB" id="A0A6J6CH80"/>
<dbReference type="InterPro" id="IPR007197">
    <property type="entry name" value="rSAM"/>
</dbReference>
<dbReference type="CDD" id="cd01335">
    <property type="entry name" value="Radical_SAM"/>
    <property type="match status" value="1"/>
</dbReference>
<dbReference type="InterPro" id="IPR058240">
    <property type="entry name" value="rSAM_sf"/>
</dbReference>
<dbReference type="Gene3D" id="3.30.750.200">
    <property type="match status" value="1"/>
</dbReference>
<dbReference type="InterPro" id="IPR034505">
    <property type="entry name" value="Coproporphyrinogen-III_oxidase"/>
</dbReference>
<dbReference type="SFLD" id="SFLDG01065">
    <property type="entry name" value="anaerobic_coproporphyrinogen-I"/>
    <property type="match status" value="1"/>
</dbReference>
<evidence type="ECO:0000259" key="2">
    <source>
        <dbReference type="PROSITE" id="PS51918"/>
    </source>
</evidence>
<proteinExistence type="inferred from homology"/>
<dbReference type="SFLD" id="SFLDF00562">
    <property type="entry name" value="HemN-like__clustered_with_heat"/>
    <property type="match status" value="1"/>
</dbReference>
<dbReference type="SFLD" id="SFLDG01082">
    <property type="entry name" value="B12-binding_domain_containing"/>
    <property type="match status" value="1"/>
</dbReference>
<gene>
    <name evidence="3" type="ORF">UFOPK1503_01020</name>
    <name evidence="4" type="ORF">UFOPK1693_00816</name>
</gene>
<evidence type="ECO:0000313" key="4">
    <source>
        <dbReference type="EMBL" id="CAB4572489.1"/>
    </source>
</evidence>
<dbReference type="NCBIfam" id="TIGR00539">
    <property type="entry name" value="hemN_rel"/>
    <property type="match status" value="1"/>
</dbReference>
<dbReference type="PANTHER" id="PTHR13932">
    <property type="entry name" value="COPROPORPHYRINIGEN III OXIDASE"/>
    <property type="match status" value="1"/>
</dbReference>
<name>A0A6J6CH80_9ZZZZ</name>
<dbReference type="InterPro" id="IPR004559">
    <property type="entry name" value="HemW-like"/>
</dbReference>
<dbReference type="SFLD" id="SFLDF00288">
    <property type="entry name" value="HemN-like__clustered_with_nucl"/>
    <property type="match status" value="1"/>
</dbReference>